<gene>
    <name evidence="8" type="ORF">BD626DRAFT_501211</name>
</gene>
<dbReference type="PANTHER" id="PTHR13278:SF0">
    <property type="entry name" value="ZINC FINGER PROTEIN 830"/>
    <property type="match status" value="1"/>
</dbReference>
<name>A0A550C9M2_9AGAR</name>
<evidence type="ECO:0000256" key="2">
    <source>
        <dbReference type="ARBA" id="ARBA00022723"/>
    </source>
</evidence>
<organism evidence="8 9">
    <name type="scientific">Schizophyllum amplum</name>
    <dbReference type="NCBI Taxonomy" id="97359"/>
    <lineage>
        <taxon>Eukaryota</taxon>
        <taxon>Fungi</taxon>
        <taxon>Dikarya</taxon>
        <taxon>Basidiomycota</taxon>
        <taxon>Agaricomycotina</taxon>
        <taxon>Agaricomycetes</taxon>
        <taxon>Agaricomycetidae</taxon>
        <taxon>Agaricales</taxon>
        <taxon>Schizophyllaceae</taxon>
        <taxon>Schizophyllum</taxon>
    </lineage>
</organism>
<evidence type="ECO:0000259" key="7">
    <source>
        <dbReference type="SMART" id="SM00451"/>
    </source>
</evidence>
<evidence type="ECO:0000313" key="8">
    <source>
        <dbReference type="EMBL" id="TRM61494.1"/>
    </source>
</evidence>
<dbReference type="GO" id="GO:0005681">
    <property type="term" value="C:spliceosomal complex"/>
    <property type="evidence" value="ECO:0007669"/>
    <property type="project" value="InterPro"/>
</dbReference>
<evidence type="ECO:0000256" key="3">
    <source>
        <dbReference type="ARBA" id="ARBA00022771"/>
    </source>
</evidence>
<keyword evidence="3" id="KW-0863">Zinc-finger</keyword>
<comment type="caution">
    <text evidence="8">The sequence shown here is derived from an EMBL/GenBank/DDBJ whole genome shotgun (WGS) entry which is preliminary data.</text>
</comment>
<accession>A0A550C9M2</accession>
<dbReference type="GO" id="GO:0033314">
    <property type="term" value="P:mitotic DNA replication checkpoint signaling"/>
    <property type="evidence" value="ECO:0007669"/>
    <property type="project" value="TreeGrafter"/>
</dbReference>
<dbReference type="STRING" id="97359.A0A550C9M2"/>
<keyword evidence="9" id="KW-1185">Reference proteome</keyword>
<dbReference type="OrthoDB" id="77607at2759"/>
<feature type="domain" description="U1-type" evidence="7">
    <location>
        <begin position="29"/>
        <end position="62"/>
    </location>
</feature>
<dbReference type="InterPro" id="IPR003604">
    <property type="entry name" value="Matrin/U1-like-C_Znf_C2H2"/>
</dbReference>
<evidence type="ECO:0000256" key="6">
    <source>
        <dbReference type="SAM" id="MobiDB-lite"/>
    </source>
</evidence>
<dbReference type="InterPro" id="IPR040050">
    <property type="entry name" value="ZNF830-like"/>
</dbReference>
<dbReference type="GO" id="GO:0033260">
    <property type="term" value="P:nuclear DNA replication"/>
    <property type="evidence" value="ECO:0007669"/>
    <property type="project" value="TreeGrafter"/>
</dbReference>
<keyword evidence="5" id="KW-0539">Nucleus</keyword>
<dbReference type="GO" id="GO:0003676">
    <property type="term" value="F:nucleic acid binding"/>
    <property type="evidence" value="ECO:0007669"/>
    <property type="project" value="InterPro"/>
</dbReference>
<feature type="compositionally biased region" description="Acidic residues" evidence="6">
    <location>
        <begin position="137"/>
        <end position="146"/>
    </location>
</feature>
<proteinExistence type="predicted"/>
<sequence>MADVRALLKAKRQQAAPRIAHPLALYTQNNQLQCRACNVPVKEFMWEGHVGSKKHRTAVARMREEQARAEEEARSNEANQEEEDDADEDAYEQADGAKRKKASSPSAPAKRHKPDTASGFPGNFFSDPTRQLPTPSADDEEGEDGEGMQVDGLPADQQPPAADDPLAAEYAAFMASVAQTSADAAETQHDTYERATGAPPDDPEETEDQKRVRIDKEIIMDRLVEEERAQEEADMRVILMKRRLEELKARKAKRKAGS</sequence>
<feature type="region of interest" description="Disordered" evidence="6">
    <location>
        <begin position="51"/>
        <end position="213"/>
    </location>
</feature>
<reference evidence="8 9" key="1">
    <citation type="journal article" date="2019" name="New Phytol.">
        <title>Comparative genomics reveals unique wood-decay strategies and fruiting body development in the Schizophyllaceae.</title>
        <authorList>
            <person name="Almasi E."/>
            <person name="Sahu N."/>
            <person name="Krizsan K."/>
            <person name="Balint B."/>
            <person name="Kovacs G.M."/>
            <person name="Kiss B."/>
            <person name="Cseklye J."/>
            <person name="Drula E."/>
            <person name="Henrissat B."/>
            <person name="Nagy I."/>
            <person name="Chovatia M."/>
            <person name="Adam C."/>
            <person name="LaButti K."/>
            <person name="Lipzen A."/>
            <person name="Riley R."/>
            <person name="Grigoriev I.V."/>
            <person name="Nagy L.G."/>
        </authorList>
    </citation>
    <scope>NUCLEOTIDE SEQUENCE [LARGE SCALE GENOMIC DNA]</scope>
    <source>
        <strain evidence="8 9">NL-1724</strain>
    </source>
</reference>
<evidence type="ECO:0000256" key="5">
    <source>
        <dbReference type="ARBA" id="ARBA00023242"/>
    </source>
</evidence>
<dbReference type="Proteomes" id="UP000320762">
    <property type="component" value="Unassembled WGS sequence"/>
</dbReference>
<evidence type="ECO:0000256" key="4">
    <source>
        <dbReference type="ARBA" id="ARBA00022833"/>
    </source>
</evidence>
<comment type="subcellular location">
    <subcellularLocation>
        <location evidence="1">Nucleus</location>
    </subcellularLocation>
</comment>
<keyword evidence="2" id="KW-0479">Metal-binding</keyword>
<dbReference type="GO" id="GO:0008270">
    <property type="term" value="F:zinc ion binding"/>
    <property type="evidence" value="ECO:0007669"/>
    <property type="project" value="UniProtKB-KW"/>
</dbReference>
<protein>
    <recommendedName>
        <fullName evidence="7">U1-type domain-containing protein</fullName>
    </recommendedName>
</protein>
<dbReference type="GO" id="GO:0044773">
    <property type="term" value="P:mitotic DNA damage checkpoint signaling"/>
    <property type="evidence" value="ECO:0007669"/>
    <property type="project" value="TreeGrafter"/>
</dbReference>
<feature type="compositionally biased region" description="Basic and acidic residues" evidence="6">
    <location>
        <begin position="61"/>
        <end position="75"/>
    </location>
</feature>
<keyword evidence="4" id="KW-0862">Zinc</keyword>
<dbReference type="PANTHER" id="PTHR13278">
    <property type="entry name" value="ZINC FINGER PROTEIN 830"/>
    <property type="match status" value="1"/>
</dbReference>
<feature type="compositionally biased region" description="Low complexity" evidence="6">
    <location>
        <begin position="153"/>
        <end position="168"/>
    </location>
</feature>
<evidence type="ECO:0000313" key="9">
    <source>
        <dbReference type="Proteomes" id="UP000320762"/>
    </source>
</evidence>
<evidence type="ECO:0000256" key="1">
    <source>
        <dbReference type="ARBA" id="ARBA00004123"/>
    </source>
</evidence>
<dbReference type="EMBL" id="VDMD01000016">
    <property type="protein sequence ID" value="TRM61494.1"/>
    <property type="molecule type" value="Genomic_DNA"/>
</dbReference>
<dbReference type="GO" id="GO:0016607">
    <property type="term" value="C:nuclear speck"/>
    <property type="evidence" value="ECO:0007669"/>
    <property type="project" value="UniProtKB-SubCell"/>
</dbReference>
<dbReference type="SMART" id="SM00451">
    <property type="entry name" value="ZnF_U1"/>
    <property type="match status" value="1"/>
</dbReference>
<feature type="compositionally biased region" description="Acidic residues" evidence="6">
    <location>
        <begin position="79"/>
        <end position="92"/>
    </location>
</feature>
<dbReference type="AlphaFoldDB" id="A0A550C9M2"/>